<accession>A0ABZ0WMS6</accession>
<dbReference type="InterPro" id="IPR029068">
    <property type="entry name" value="Glyas_Bleomycin-R_OHBP_Dase"/>
</dbReference>
<evidence type="ECO:0000259" key="1">
    <source>
        <dbReference type="Pfam" id="PF00903"/>
    </source>
</evidence>
<feature type="domain" description="Glyoxalase/fosfomycin resistance/dioxygenase" evidence="1">
    <location>
        <begin position="4"/>
        <end position="136"/>
    </location>
</feature>
<dbReference type="Proteomes" id="UP001325479">
    <property type="component" value="Chromosome"/>
</dbReference>
<dbReference type="PANTHER" id="PTHR33990:SF1">
    <property type="entry name" value="PROTEIN YJDN"/>
    <property type="match status" value="1"/>
</dbReference>
<name>A0ABZ0WMS6_9BURK</name>
<dbReference type="InterPro" id="IPR004360">
    <property type="entry name" value="Glyas_Fos-R_dOase_dom"/>
</dbReference>
<proteinExistence type="predicted"/>
<evidence type="ECO:0000313" key="3">
    <source>
        <dbReference type="Proteomes" id="UP001325479"/>
    </source>
</evidence>
<dbReference type="CDD" id="cd06588">
    <property type="entry name" value="PhnB_like"/>
    <property type="match status" value="1"/>
</dbReference>
<dbReference type="PANTHER" id="PTHR33990">
    <property type="entry name" value="PROTEIN YJDN-RELATED"/>
    <property type="match status" value="1"/>
</dbReference>
<gene>
    <name evidence="2" type="ORF">U0042_02960</name>
</gene>
<reference evidence="2 3" key="1">
    <citation type="submission" date="2023-12" db="EMBL/GenBank/DDBJ databases">
        <title>Genome sequencing and assembly of bacterial species from a model synthetic community.</title>
        <authorList>
            <person name="Hogle S.L."/>
        </authorList>
    </citation>
    <scope>NUCLEOTIDE SEQUENCE [LARGE SCALE GENOMIC DNA]</scope>
    <source>
        <strain evidence="2 3">HAMBI 2494</strain>
    </source>
</reference>
<evidence type="ECO:0000313" key="2">
    <source>
        <dbReference type="EMBL" id="WQD78684.1"/>
    </source>
</evidence>
<keyword evidence="3" id="KW-1185">Reference proteome</keyword>
<dbReference type="InterPro" id="IPR028973">
    <property type="entry name" value="PhnB-like"/>
</dbReference>
<organism evidence="2 3">
    <name type="scientific">Paraburkholderia kururiensis</name>
    <dbReference type="NCBI Taxonomy" id="984307"/>
    <lineage>
        <taxon>Bacteria</taxon>
        <taxon>Pseudomonadati</taxon>
        <taxon>Pseudomonadota</taxon>
        <taxon>Betaproteobacteria</taxon>
        <taxon>Burkholderiales</taxon>
        <taxon>Burkholderiaceae</taxon>
        <taxon>Paraburkholderia</taxon>
    </lineage>
</organism>
<sequence length="143" mass="15525">MQALNPYLLFDGNCAQALRFYQHTLGGELEAMMTYADAPDTTDCENFAPGTSERILHARLVLDGGAVLMASDCPVGHPYDGMKGFRLSLTYATVAEAQHVFAALSENGNVVMPLQKTFWAEVFGMVADRFGTPWMIAGDVVQG</sequence>
<dbReference type="SUPFAM" id="SSF54593">
    <property type="entry name" value="Glyoxalase/Bleomycin resistance protein/Dihydroxybiphenyl dioxygenase"/>
    <property type="match status" value="1"/>
</dbReference>
<dbReference type="Gene3D" id="3.10.180.10">
    <property type="entry name" value="2,3-Dihydroxybiphenyl 1,2-Dioxygenase, domain 1"/>
    <property type="match status" value="1"/>
</dbReference>
<dbReference type="Pfam" id="PF00903">
    <property type="entry name" value="Glyoxalase"/>
    <property type="match status" value="1"/>
</dbReference>
<protein>
    <submittedName>
        <fullName evidence="2">VOC family protein</fullName>
    </submittedName>
</protein>
<dbReference type="EMBL" id="CP139965">
    <property type="protein sequence ID" value="WQD78684.1"/>
    <property type="molecule type" value="Genomic_DNA"/>
</dbReference>
<dbReference type="RefSeq" id="WP_114809789.1">
    <property type="nucleotide sequence ID" value="NZ_CP139965.1"/>
</dbReference>